<dbReference type="EMBL" id="JARUJP010000006">
    <property type="protein sequence ID" value="MDW8800954.1"/>
    <property type="molecule type" value="Genomic_DNA"/>
</dbReference>
<accession>A0ABU4JSL6</accession>
<sequence length="41" mass="4709">MVKKKIEVLTKKDRVHNPAVKDAERRINKEIPGMSGKYSGR</sequence>
<comment type="caution">
    <text evidence="1">The sequence shown here is derived from an EMBL/GenBank/DDBJ whole genome shotgun (WGS) entry which is preliminary data.</text>
</comment>
<protein>
    <submittedName>
        <fullName evidence="1">Uncharacterized protein</fullName>
    </submittedName>
</protein>
<organism evidence="1 2">
    <name type="scientific">Clostridium tanneri</name>
    <dbReference type="NCBI Taxonomy" id="3037988"/>
    <lineage>
        <taxon>Bacteria</taxon>
        <taxon>Bacillati</taxon>
        <taxon>Bacillota</taxon>
        <taxon>Clostridia</taxon>
        <taxon>Eubacteriales</taxon>
        <taxon>Clostridiaceae</taxon>
        <taxon>Clostridium</taxon>
    </lineage>
</organism>
<name>A0ABU4JSL6_9CLOT</name>
<dbReference type="Proteomes" id="UP001281656">
    <property type="component" value="Unassembled WGS sequence"/>
</dbReference>
<keyword evidence="2" id="KW-1185">Reference proteome</keyword>
<evidence type="ECO:0000313" key="2">
    <source>
        <dbReference type="Proteomes" id="UP001281656"/>
    </source>
</evidence>
<dbReference type="RefSeq" id="WP_261672852.1">
    <property type="nucleotide sequence ID" value="NZ_JARUJP010000006.1"/>
</dbReference>
<gene>
    <name evidence="1" type="ORF">P8V03_07280</name>
</gene>
<reference evidence="1 2" key="1">
    <citation type="submission" date="2023-04" db="EMBL/GenBank/DDBJ databases">
        <title>Clostridium tannerae sp. nov., isolated from the fecal material of an alpaca.</title>
        <authorList>
            <person name="Miller S."/>
            <person name="Hendry M."/>
            <person name="King J."/>
            <person name="Sankaranarayanan K."/>
            <person name="Lawson P.A."/>
        </authorList>
    </citation>
    <scope>NUCLEOTIDE SEQUENCE [LARGE SCALE GENOMIC DNA]</scope>
    <source>
        <strain evidence="1 2">A1-XYC3</strain>
    </source>
</reference>
<proteinExistence type="predicted"/>
<evidence type="ECO:0000313" key="1">
    <source>
        <dbReference type="EMBL" id="MDW8800954.1"/>
    </source>
</evidence>